<feature type="domain" description="Glycine cleavage system P-protein N-terminal" evidence="7">
    <location>
        <begin position="457"/>
        <end position="722"/>
    </location>
</feature>
<feature type="domain" description="Glycine dehydrogenase C-terminal" evidence="8">
    <location>
        <begin position="760"/>
        <end position="881"/>
    </location>
</feature>
<dbReference type="InterPro" id="IPR049316">
    <property type="entry name" value="GDC-P_C"/>
</dbReference>
<dbReference type="GO" id="GO:0004375">
    <property type="term" value="F:glycine dehydrogenase (decarboxylating) activity"/>
    <property type="evidence" value="ECO:0007669"/>
    <property type="project" value="UniProtKB-EC"/>
</dbReference>
<comment type="caution">
    <text evidence="9">The sequence shown here is derived from an EMBL/GenBank/DDBJ whole genome shotgun (WGS) entry which is preliminary data.</text>
</comment>
<evidence type="ECO:0000256" key="5">
    <source>
        <dbReference type="ARBA" id="ARBA00023002"/>
    </source>
</evidence>
<comment type="similarity">
    <text evidence="2">Belongs to the GcvP family.</text>
</comment>
<feature type="domain" description="Glycine cleavage system P-protein N-terminal" evidence="7">
    <location>
        <begin position="12"/>
        <end position="432"/>
    </location>
</feature>
<dbReference type="HAMAP" id="MF_00711">
    <property type="entry name" value="GcvP"/>
    <property type="match status" value="1"/>
</dbReference>
<dbReference type="Pfam" id="PF02347">
    <property type="entry name" value="GDC-P"/>
    <property type="match status" value="2"/>
</dbReference>
<protein>
    <recommendedName>
        <fullName evidence="3">glycine dehydrogenase (aminomethyl-transferring)</fullName>
        <ecNumber evidence="3">1.4.4.2</ecNumber>
    </recommendedName>
</protein>
<evidence type="ECO:0000313" key="9">
    <source>
        <dbReference type="EMBL" id="HIG63621.1"/>
    </source>
</evidence>
<comment type="cofactor">
    <cofactor evidence="1">
        <name>pyridoxal 5'-phosphate</name>
        <dbReference type="ChEBI" id="CHEBI:597326"/>
    </cofactor>
</comment>
<dbReference type="FunFam" id="3.40.640.10:FF:000007">
    <property type="entry name" value="glycine dehydrogenase (Decarboxylating), mitochondrial"/>
    <property type="match status" value="1"/>
</dbReference>
<accession>A0A7C7ZDY6</accession>
<dbReference type="GO" id="GO:0005829">
    <property type="term" value="C:cytosol"/>
    <property type="evidence" value="ECO:0007669"/>
    <property type="project" value="TreeGrafter"/>
</dbReference>
<evidence type="ECO:0000313" key="10">
    <source>
        <dbReference type="Proteomes" id="UP000589516"/>
    </source>
</evidence>
<keyword evidence="5 9" id="KW-0560">Oxidoreductase</keyword>
<evidence type="ECO:0000259" key="7">
    <source>
        <dbReference type="Pfam" id="PF02347"/>
    </source>
</evidence>
<dbReference type="Proteomes" id="UP000589516">
    <property type="component" value="Unassembled WGS sequence"/>
</dbReference>
<dbReference type="SUPFAM" id="SSF53383">
    <property type="entry name" value="PLP-dependent transferases"/>
    <property type="match status" value="2"/>
</dbReference>
<dbReference type="Gene3D" id="3.90.1150.10">
    <property type="entry name" value="Aspartate Aminotransferase, domain 1"/>
    <property type="match status" value="1"/>
</dbReference>
<evidence type="ECO:0000256" key="2">
    <source>
        <dbReference type="ARBA" id="ARBA00010756"/>
    </source>
</evidence>
<evidence type="ECO:0000256" key="4">
    <source>
        <dbReference type="ARBA" id="ARBA00022898"/>
    </source>
</evidence>
<evidence type="ECO:0000256" key="3">
    <source>
        <dbReference type="ARBA" id="ARBA00012134"/>
    </source>
</evidence>
<dbReference type="EMBL" id="DUAV01000024">
    <property type="protein sequence ID" value="HIG63621.1"/>
    <property type="molecule type" value="Genomic_DNA"/>
</dbReference>
<dbReference type="Pfam" id="PF21478">
    <property type="entry name" value="GcvP2_C"/>
    <property type="match status" value="1"/>
</dbReference>
<proteinExistence type="inferred from homology"/>
<reference evidence="10" key="1">
    <citation type="journal article" date="2019" name="bioRxiv">
        <title>Genome diversification in globally distributed novel marine Proteobacteria is linked to environmental adaptation.</title>
        <authorList>
            <person name="Zhou Z."/>
            <person name="Tran P.Q."/>
            <person name="Kieft K."/>
            <person name="Anantharaman K."/>
        </authorList>
    </citation>
    <scope>NUCLEOTIDE SEQUENCE [LARGE SCALE GENOMIC DNA]</scope>
</reference>
<name>A0A7C7ZDY6_9ARCH</name>
<dbReference type="PANTHER" id="PTHR11773:SF1">
    <property type="entry name" value="GLYCINE DEHYDROGENASE (DECARBOXYLATING), MITOCHONDRIAL"/>
    <property type="match status" value="1"/>
</dbReference>
<gene>
    <name evidence="9" type="primary">gcvP</name>
    <name evidence="9" type="ORF">EYQ16_03775</name>
</gene>
<keyword evidence="4" id="KW-0663">Pyridoxal phosphate</keyword>
<dbReference type="FunFam" id="3.90.1150.10:FF:000007">
    <property type="entry name" value="Glycine dehydrogenase (decarboxylating), mitochondrial"/>
    <property type="match status" value="1"/>
</dbReference>
<dbReference type="InterPro" id="IPR003437">
    <property type="entry name" value="GcvP"/>
</dbReference>
<evidence type="ECO:0000259" key="8">
    <source>
        <dbReference type="Pfam" id="PF21478"/>
    </source>
</evidence>
<dbReference type="FunFam" id="3.40.640.10:FF:000005">
    <property type="entry name" value="Glycine dehydrogenase (decarboxylating), mitochondrial"/>
    <property type="match status" value="1"/>
</dbReference>
<dbReference type="InterPro" id="IPR015421">
    <property type="entry name" value="PyrdxlP-dep_Trfase_major"/>
</dbReference>
<dbReference type="CDD" id="cd00613">
    <property type="entry name" value="GDC-P"/>
    <property type="match status" value="2"/>
</dbReference>
<dbReference type="InterPro" id="IPR020581">
    <property type="entry name" value="GDC_P"/>
</dbReference>
<dbReference type="GO" id="GO:0019464">
    <property type="term" value="P:glycine decarboxylation via glycine cleavage system"/>
    <property type="evidence" value="ECO:0007669"/>
    <property type="project" value="TreeGrafter"/>
</dbReference>
<dbReference type="EC" id="1.4.4.2" evidence="3"/>
<evidence type="ECO:0000256" key="1">
    <source>
        <dbReference type="ARBA" id="ARBA00001933"/>
    </source>
</evidence>
<dbReference type="Gene3D" id="3.40.640.10">
    <property type="entry name" value="Type I PLP-dependent aspartate aminotransferase-like (Major domain)"/>
    <property type="match status" value="2"/>
</dbReference>
<dbReference type="GO" id="GO:0030170">
    <property type="term" value="F:pyridoxal phosphate binding"/>
    <property type="evidence" value="ECO:0007669"/>
    <property type="project" value="TreeGrafter"/>
</dbReference>
<organism evidence="9 10">
    <name type="scientific">Marine Group III euryarchaeote</name>
    <dbReference type="NCBI Taxonomy" id="2173149"/>
    <lineage>
        <taxon>Archaea</taxon>
        <taxon>Methanobacteriati</taxon>
        <taxon>Thermoplasmatota</taxon>
        <taxon>Thermoplasmata</taxon>
        <taxon>Candidatus Thermoprofundales</taxon>
    </lineage>
</organism>
<evidence type="ECO:0000256" key="6">
    <source>
        <dbReference type="ARBA" id="ARBA00049026"/>
    </source>
</evidence>
<dbReference type="NCBIfam" id="TIGR00461">
    <property type="entry name" value="gcvP"/>
    <property type="match status" value="1"/>
</dbReference>
<dbReference type="NCBIfam" id="NF003346">
    <property type="entry name" value="PRK04366.1"/>
    <property type="match status" value="1"/>
</dbReference>
<dbReference type="GO" id="GO:0016594">
    <property type="term" value="F:glycine binding"/>
    <property type="evidence" value="ECO:0007669"/>
    <property type="project" value="TreeGrafter"/>
</dbReference>
<comment type="catalytic activity">
    <reaction evidence="6">
        <text>N(6)-[(R)-lipoyl]-L-lysyl-[glycine-cleavage complex H protein] + glycine + H(+) = N(6)-[(R)-S(8)-aminomethyldihydrolipoyl]-L-lysyl-[glycine-cleavage complex H protein] + CO2</text>
        <dbReference type="Rhea" id="RHEA:24304"/>
        <dbReference type="Rhea" id="RHEA-COMP:10494"/>
        <dbReference type="Rhea" id="RHEA-COMP:10495"/>
        <dbReference type="ChEBI" id="CHEBI:15378"/>
        <dbReference type="ChEBI" id="CHEBI:16526"/>
        <dbReference type="ChEBI" id="CHEBI:57305"/>
        <dbReference type="ChEBI" id="CHEBI:83099"/>
        <dbReference type="ChEBI" id="CHEBI:83143"/>
        <dbReference type="EC" id="1.4.4.2"/>
    </reaction>
</comment>
<dbReference type="PANTHER" id="PTHR11773">
    <property type="entry name" value="GLYCINE DEHYDROGENASE, DECARBOXYLATING"/>
    <property type="match status" value="1"/>
</dbReference>
<dbReference type="InterPro" id="IPR015422">
    <property type="entry name" value="PyrdxlP-dep_Trfase_small"/>
</dbReference>
<dbReference type="InterPro" id="IPR015424">
    <property type="entry name" value="PyrdxlP-dep_Trfase"/>
</dbReference>
<dbReference type="InterPro" id="IPR049315">
    <property type="entry name" value="GDC-P_N"/>
</dbReference>
<dbReference type="AlphaFoldDB" id="A0A7C7ZDY6"/>
<sequence>MVQFDHPDTFVRRHVGPAPADIPEMLAELGCATLEELADAVVPTDIRMAGALALPPPLTEVAALARLRELADRNVIARSYLGMGYYGTVTPPALRRNLLENPGWYTAYTPYQPEIAQGRLEALLNFQTMVCDLTAMEIANASLLDEATAAAEAMAMACNSARGDRATFVVAADCHPQTIAVVRTRAAPLGLRIVVAPPAAMEFDDDVFGVLLQYPATDGAVCDYAGVVAAAHKAGALAVVATDLLALCLLKPPGEWGADIVVGSSQRFGVPLGYGGPHAAFFATRDALKRRLPGRLVGVSRDAHGAPALRLALQTREQHIRRDRATSNICTAQVLLAVTAAMYAVYHGPRKLRAIAERVHCLTGTLAASLHAAGVPVAHNHYFDTLRVTAPGALERAAKRGINLRDLGDGDVGIALDETVGEAELAELLAVFGAKMTSPPGDELPAALRRESPFLKHPVFNAYHSETEFMRYLHRLETKDLALNTSMIPLGSCTMKLNAAAEMEPISWPGFADLHPFAPAEQAAGYHRLISDLEAWFCEMTGFAAISLQPNAGSQGELAGMLAIRAYHASRGEGERDACLIPASAHGTNPASAVMAGMRVVPVACDADGNIDLADLRAKAAECGKALAALMVTYPSTHGVFETHIREVCDVVHAAGGQVYLDGANLNAMVGLCRPAEFGADVCHLNLHKTFCIPHGGGGPGMGPIGVAAHLAPFLPGDPLVGDGAGGAGAVSAANFGSPLILPITWAYIAMMGAAGLREATQVAILNANYVAQRLGDAYPVLYTGATGRVAHECILDTRQILADAGLTVDDVAKRLIDYGYHAPTMSFPVPGTLMVEPTESESRAELDRFCDAMLAIRAEIAAVADGSLAAAASPLSHAPHTVAAATANEWDRAYPRAQGAFPAAWLRDHKYWPPVGRVDQPWGDRNLVCSCPDDWAEQV</sequence>
<dbReference type="GO" id="GO:0005960">
    <property type="term" value="C:glycine cleavage complex"/>
    <property type="evidence" value="ECO:0007669"/>
    <property type="project" value="TreeGrafter"/>
</dbReference>